<feature type="compositionally biased region" description="Basic and acidic residues" evidence="2">
    <location>
        <begin position="39"/>
        <end position="57"/>
    </location>
</feature>
<feature type="compositionally biased region" description="Low complexity" evidence="2">
    <location>
        <begin position="66"/>
        <end position="86"/>
    </location>
</feature>
<evidence type="ECO:0000256" key="1">
    <source>
        <dbReference type="SAM" id="Coils"/>
    </source>
</evidence>
<dbReference type="AlphaFoldDB" id="A0A8H3J090"/>
<accession>A0A8H3J090</accession>
<keyword evidence="5" id="KW-1185">Reference proteome</keyword>
<dbReference type="Proteomes" id="UP000664521">
    <property type="component" value="Unassembled WGS sequence"/>
</dbReference>
<reference evidence="4" key="1">
    <citation type="submission" date="2021-03" db="EMBL/GenBank/DDBJ databases">
        <authorList>
            <person name="Tagirdzhanova G."/>
        </authorList>
    </citation>
    <scope>NUCLEOTIDE SEQUENCE</scope>
</reference>
<dbReference type="Pfam" id="PF15460">
    <property type="entry name" value="SAS4"/>
    <property type="match status" value="1"/>
</dbReference>
<dbReference type="GO" id="GO:0004402">
    <property type="term" value="F:histone acetyltransferase activity"/>
    <property type="evidence" value="ECO:0007669"/>
    <property type="project" value="TreeGrafter"/>
</dbReference>
<protein>
    <recommendedName>
        <fullName evidence="3">Something about silencing protein 4 domain-containing protein</fullName>
    </recommendedName>
</protein>
<gene>
    <name evidence="4" type="ORF">HETSPECPRED_000562</name>
</gene>
<feature type="coiled-coil region" evidence="1">
    <location>
        <begin position="261"/>
        <end position="300"/>
    </location>
</feature>
<feature type="compositionally biased region" description="Polar residues" evidence="2">
    <location>
        <begin position="200"/>
        <end position="213"/>
    </location>
</feature>
<organism evidence="4 5">
    <name type="scientific">Heterodermia speciosa</name>
    <dbReference type="NCBI Taxonomy" id="116794"/>
    <lineage>
        <taxon>Eukaryota</taxon>
        <taxon>Fungi</taxon>
        <taxon>Dikarya</taxon>
        <taxon>Ascomycota</taxon>
        <taxon>Pezizomycotina</taxon>
        <taxon>Lecanoromycetes</taxon>
        <taxon>OSLEUM clade</taxon>
        <taxon>Lecanoromycetidae</taxon>
        <taxon>Caliciales</taxon>
        <taxon>Physciaceae</taxon>
        <taxon>Heterodermia</taxon>
    </lineage>
</organism>
<evidence type="ECO:0000313" key="4">
    <source>
        <dbReference type="EMBL" id="CAF9937509.1"/>
    </source>
</evidence>
<dbReference type="InterPro" id="IPR038988">
    <property type="entry name" value="Sas4"/>
</dbReference>
<dbReference type="OrthoDB" id="1938992at2759"/>
<feature type="region of interest" description="Disordered" evidence="2">
    <location>
        <begin position="197"/>
        <end position="233"/>
    </location>
</feature>
<feature type="region of interest" description="Disordered" evidence="2">
    <location>
        <begin position="351"/>
        <end position="416"/>
    </location>
</feature>
<dbReference type="EMBL" id="CAJPDS010000102">
    <property type="protein sequence ID" value="CAF9937509.1"/>
    <property type="molecule type" value="Genomic_DNA"/>
</dbReference>
<dbReference type="PANTHER" id="PTHR38422">
    <property type="entry name" value="SOMETHING ABOUT SILENCING PROTEIN 4"/>
    <property type="match status" value="1"/>
</dbReference>
<feature type="domain" description="Something about silencing protein 4" evidence="3">
    <location>
        <begin position="254"/>
        <end position="349"/>
    </location>
</feature>
<evidence type="ECO:0000256" key="2">
    <source>
        <dbReference type="SAM" id="MobiDB-lite"/>
    </source>
</evidence>
<dbReference type="InterPro" id="IPR029184">
    <property type="entry name" value="Sas4_dom"/>
</dbReference>
<evidence type="ECO:0000313" key="5">
    <source>
        <dbReference type="Proteomes" id="UP000664521"/>
    </source>
</evidence>
<dbReference type="PANTHER" id="PTHR38422:SF1">
    <property type="entry name" value="SOMETHING ABOUT SILENCING PROTEIN 4"/>
    <property type="match status" value="1"/>
</dbReference>
<feature type="compositionally biased region" description="Polar residues" evidence="2">
    <location>
        <begin position="91"/>
        <end position="101"/>
    </location>
</feature>
<evidence type="ECO:0000259" key="3">
    <source>
        <dbReference type="Pfam" id="PF15460"/>
    </source>
</evidence>
<keyword evidence="1" id="KW-0175">Coiled coil</keyword>
<dbReference type="GO" id="GO:0033255">
    <property type="term" value="C:SAS acetyltransferase complex"/>
    <property type="evidence" value="ECO:0007669"/>
    <property type="project" value="InterPro"/>
</dbReference>
<comment type="caution">
    <text evidence="4">The sequence shown here is derived from an EMBL/GenBank/DDBJ whole genome shotgun (WGS) entry which is preliminary data.</text>
</comment>
<proteinExistence type="predicted"/>
<feature type="compositionally biased region" description="Polar residues" evidence="2">
    <location>
        <begin position="220"/>
        <end position="231"/>
    </location>
</feature>
<feature type="compositionally biased region" description="Polar residues" evidence="2">
    <location>
        <begin position="364"/>
        <end position="373"/>
    </location>
</feature>
<feature type="compositionally biased region" description="Polar residues" evidence="2">
    <location>
        <begin position="12"/>
        <end position="30"/>
    </location>
</feature>
<name>A0A8H3J090_9LECA</name>
<sequence length="482" mass="53818">MTAISIPPVRSTLHSSASLPATAAQHSLSRTRIAKRQRDHSQNHDDPPGPKRQKLQDHAPPQSNIKFSTATASTAFKAPSTTASTAVRDAVTQTEQAQKQDAVQPIVDHDSKPTSTGVPIASPGKTVAKGPAKIIKQIEKRTLRSQDGGSRSKSELALYFANYDDIVFNEPREPEYLTAATRLYIIDEPAISVAPDSCEAASTQNPSSSSKLSPTKEAAYQSSATINSDSPPLNDAQRVEFPITGYSASAEVIDPLSDEIYAKAHRRAERSEKQLRNIEKERAMHEKAQLERLLDGLKSHDWLKVMGVSGVTDGGKASWEPKRDYFIHEVEALLKKFREWKEEEKRRKAEREERMLADEMEGSETPSKSSTPDYSDVDECAARQLHQETVTATSRRKRRNKITPHPPGPSTVEKPFTSFYSKPYLREAALGKHRRGRTKFAFGQPLPDIEDKDFKLPDDFLTHDFLAANARSKRRVRRESRV</sequence>
<feature type="region of interest" description="Disordered" evidence="2">
    <location>
        <begin position="1"/>
        <end position="131"/>
    </location>
</feature>